<comment type="caution">
    <text evidence="2">The sequence shown here is derived from an EMBL/GenBank/DDBJ whole genome shotgun (WGS) entry which is preliminary data.</text>
</comment>
<evidence type="ECO:0000313" key="3">
    <source>
        <dbReference type="Proteomes" id="UP001595733"/>
    </source>
</evidence>
<evidence type="ECO:0000256" key="1">
    <source>
        <dbReference type="SAM" id="Phobius"/>
    </source>
</evidence>
<dbReference type="RefSeq" id="WP_378141187.1">
    <property type="nucleotide sequence ID" value="NZ_JBHSEF010000021.1"/>
</dbReference>
<feature type="transmembrane region" description="Helical" evidence="1">
    <location>
        <begin position="37"/>
        <end position="56"/>
    </location>
</feature>
<reference evidence="3" key="1">
    <citation type="journal article" date="2019" name="Int. J. Syst. Evol. Microbiol.">
        <title>The Global Catalogue of Microorganisms (GCM) 10K type strain sequencing project: providing services to taxonomists for standard genome sequencing and annotation.</title>
        <authorList>
            <consortium name="The Broad Institute Genomics Platform"/>
            <consortium name="The Broad Institute Genome Sequencing Center for Infectious Disease"/>
            <person name="Wu L."/>
            <person name="Ma J."/>
        </authorList>
    </citation>
    <scope>NUCLEOTIDE SEQUENCE [LARGE SCALE GENOMIC DNA]</scope>
    <source>
        <strain evidence="3">CCUG 50353</strain>
    </source>
</reference>
<keyword evidence="3" id="KW-1185">Reference proteome</keyword>
<organism evidence="2 3">
    <name type="scientific">Chryseomicrobium palamuruense</name>
    <dbReference type="NCBI Taxonomy" id="682973"/>
    <lineage>
        <taxon>Bacteria</taxon>
        <taxon>Bacillati</taxon>
        <taxon>Bacillota</taxon>
        <taxon>Bacilli</taxon>
        <taxon>Bacillales</taxon>
        <taxon>Caryophanaceae</taxon>
        <taxon>Chryseomicrobium</taxon>
    </lineage>
</organism>
<feature type="transmembrane region" description="Helical" evidence="1">
    <location>
        <begin position="12"/>
        <end position="31"/>
    </location>
</feature>
<sequence>MNEQTYTIRKVMNGAILIPAVLLAILAAAVFDLGPVVTVIIAILLTTSLVLVIRKWTFLDRPISRNAYTMWNVAIIALFVVAYYSIRSTM</sequence>
<accession>A0ABV8UU92</accession>
<keyword evidence="1" id="KW-0472">Membrane</keyword>
<dbReference type="EMBL" id="JBHSEF010000021">
    <property type="protein sequence ID" value="MFC4354906.1"/>
    <property type="molecule type" value="Genomic_DNA"/>
</dbReference>
<keyword evidence="1" id="KW-0812">Transmembrane</keyword>
<feature type="transmembrane region" description="Helical" evidence="1">
    <location>
        <begin position="68"/>
        <end position="86"/>
    </location>
</feature>
<keyword evidence="1" id="KW-1133">Transmembrane helix</keyword>
<evidence type="ECO:0000313" key="2">
    <source>
        <dbReference type="EMBL" id="MFC4354906.1"/>
    </source>
</evidence>
<dbReference type="Proteomes" id="UP001595733">
    <property type="component" value="Unassembled WGS sequence"/>
</dbReference>
<proteinExistence type="predicted"/>
<name>A0ABV8UU92_9BACL</name>
<protein>
    <submittedName>
        <fullName evidence="2">Uncharacterized protein</fullName>
    </submittedName>
</protein>
<gene>
    <name evidence="2" type="ORF">ACFO0S_07585</name>
</gene>